<dbReference type="VEuPathDB" id="FungiDB:FOC4_g10002700"/>
<dbReference type="VEuPathDB" id="FungiDB:FOMG_13463"/>
<accession>A0A420MG89</accession>
<protein>
    <recommendedName>
        <fullName evidence="3">Fucose-specific lectin</fullName>
    </recommendedName>
</protein>
<dbReference type="VEuPathDB" id="FungiDB:FOC1_g10008816"/>
<sequence>MPCNCTLPRDISALEIGGNNYVFFVNGQDQLSYLVSPAGQVLADYQPQCIQLDGLDLKVKHDSRQIAAVEWTANNVDEIRVYCIMQNDQGKGYLQEVCFSSNEPGQAWYQGLLGSEKCVLHVDSCPSLAAIGRGWQDLKIFSSGKDEDGKNRIRVYYYTKENGGLWTERTISNRFQDW</sequence>
<reference evidence="1 2" key="1">
    <citation type="journal article" date="2018" name="Sci. Rep.">
        <title>Characterisation of pathogen-specific regions and novel effector candidates in Fusarium oxysporum f. sp. cepae.</title>
        <authorList>
            <person name="Armitage A.D."/>
            <person name="Taylor A."/>
            <person name="Sobczyk M.K."/>
            <person name="Baxter L."/>
            <person name="Greenfield B.P."/>
            <person name="Bates H.J."/>
            <person name="Wilson F."/>
            <person name="Jackson A.C."/>
            <person name="Ott S."/>
            <person name="Harrison R.J."/>
            <person name="Clarkson J.P."/>
        </authorList>
    </citation>
    <scope>NUCLEOTIDE SEQUENCE [LARGE SCALE GENOMIC DNA]</scope>
    <source>
        <strain evidence="1 2">Fo_A13</strain>
    </source>
</reference>
<dbReference type="VEuPathDB" id="FungiDB:FOXG_16586"/>
<gene>
    <name evidence="1" type="ORF">BFJ69_g14865</name>
</gene>
<proteinExistence type="predicted"/>
<evidence type="ECO:0008006" key="3">
    <source>
        <dbReference type="Google" id="ProtNLM"/>
    </source>
</evidence>
<comment type="caution">
    <text evidence="1">The sequence shown here is derived from an EMBL/GenBank/DDBJ whole genome shotgun (WGS) entry which is preliminary data.</text>
</comment>
<dbReference type="Proteomes" id="UP000285084">
    <property type="component" value="Unassembled WGS sequence"/>
</dbReference>
<dbReference type="Gene3D" id="2.120.10.70">
    <property type="entry name" value="Fucose-specific lectin"/>
    <property type="match status" value="1"/>
</dbReference>
<dbReference type="VEuPathDB" id="FungiDB:HZS61_005653"/>
<dbReference type="EMBL" id="MRCX01000248">
    <property type="protein sequence ID" value="RKK67041.1"/>
    <property type="molecule type" value="Genomic_DNA"/>
</dbReference>
<evidence type="ECO:0000313" key="2">
    <source>
        <dbReference type="Proteomes" id="UP000285084"/>
    </source>
</evidence>
<dbReference type="VEuPathDB" id="FungiDB:FOIG_16152"/>
<name>A0A420MG89_FUSOX</name>
<dbReference type="AlphaFoldDB" id="A0A420MG89"/>
<organism evidence="1 2">
    <name type="scientific">Fusarium oxysporum</name>
    <name type="common">Fusarium vascular wilt</name>
    <dbReference type="NCBI Taxonomy" id="5507"/>
    <lineage>
        <taxon>Eukaryota</taxon>
        <taxon>Fungi</taxon>
        <taxon>Dikarya</taxon>
        <taxon>Ascomycota</taxon>
        <taxon>Pezizomycotina</taxon>
        <taxon>Sordariomycetes</taxon>
        <taxon>Hypocreomycetidae</taxon>
        <taxon>Hypocreales</taxon>
        <taxon>Nectriaceae</taxon>
        <taxon>Fusarium</taxon>
        <taxon>Fusarium oxysporum species complex</taxon>
    </lineage>
</organism>
<evidence type="ECO:0000313" key="1">
    <source>
        <dbReference type="EMBL" id="RKK67041.1"/>
    </source>
</evidence>
<dbReference type="VEuPathDB" id="FungiDB:FOZG_16551"/>